<dbReference type="RefSeq" id="WP_285984461.1">
    <property type="nucleotide sequence ID" value="NZ_JASVDS010000008.1"/>
</dbReference>
<organism evidence="3 4">
    <name type="scientific">Roseateles subflavus</name>
    <dbReference type="NCBI Taxonomy" id="3053353"/>
    <lineage>
        <taxon>Bacteria</taxon>
        <taxon>Pseudomonadati</taxon>
        <taxon>Pseudomonadota</taxon>
        <taxon>Betaproteobacteria</taxon>
        <taxon>Burkholderiales</taxon>
        <taxon>Sphaerotilaceae</taxon>
        <taxon>Roseateles</taxon>
    </lineage>
</organism>
<feature type="transmembrane region" description="Helical" evidence="1">
    <location>
        <begin position="121"/>
        <end position="139"/>
    </location>
</feature>
<evidence type="ECO:0000259" key="2">
    <source>
        <dbReference type="Pfam" id="PF13098"/>
    </source>
</evidence>
<dbReference type="Proteomes" id="UP001238603">
    <property type="component" value="Unassembled WGS sequence"/>
</dbReference>
<keyword evidence="4" id="KW-1185">Reference proteome</keyword>
<reference evidence="3 4" key="1">
    <citation type="submission" date="2023-06" db="EMBL/GenBank/DDBJ databases">
        <title>Pelomonas sp. APW6 16S ribosomal RNA gene genome sequencing and assembly.</title>
        <authorList>
            <person name="Woo H."/>
        </authorList>
    </citation>
    <scope>NUCLEOTIDE SEQUENCE [LARGE SCALE GENOMIC DNA]</scope>
    <source>
        <strain evidence="3 4">APW6</strain>
    </source>
</reference>
<dbReference type="PANTHER" id="PTHR35272">
    <property type="entry name" value="THIOL:DISULFIDE INTERCHANGE PROTEIN DSBC-RELATED"/>
    <property type="match status" value="1"/>
</dbReference>
<dbReference type="InterPro" id="IPR012336">
    <property type="entry name" value="Thioredoxin-like_fold"/>
</dbReference>
<dbReference type="InterPro" id="IPR051470">
    <property type="entry name" value="Thiol:disulfide_interchange"/>
</dbReference>
<protein>
    <submittedName>
        <fullName evidence="3">Thioredoxin fold domain-containing protein</fullName>
    </submittedName>
</protein>
<gene>
    <name evidence="3" type="ORF">QRD43_20960</name>
</gene>
<dbReference type="InterPro" id="IPR036249">
    <property type="entry name" value="Thioredoxin-like_sf"/>
</dbReference>
<dbReference type="SUPFAM" id="SSF52833">
    <property type="entry name" value="Thioredoxin-like"/>
    <property type="match status" value="1"/>
</dbReference>
<evidence type="ECO:0000256" key="1">
    <source>
        <dbReference type="SAM" id="Phobius"/>
    </source>
</evidence>
<proteinExistence type="predicted"/>
<keyword evidence="1" id="KW-0812">Transmembrane</keyword>
<accession>A0ABT7LNE1</accession>
<evidence type="ECO:0000313" key="4">
    <source>
        <dbReference type="Proteomes" id="UP001238603"/>
    </source>
</evidence>
<dbReference type="PANTHER" id="PTHR35272:SF3">
    <property type="entry name" value="THIOL:DISULFIDE INTERCHANGE PROTEIN DSBC"/>
    <property type="match status" value="1"/>
</dbReference>
<feature type="domain" description="Thioredoxin-like fold" evidence="2">
    <location>
        <begin position="206"/>
        <end position="317"/>
    </location>
</feature>
<dbReference type="Gene3D" id="3.40.30.10">
    <property type="entry name" value="Glutaredoxin"/>
    <property type="match status" value="1"/>
</dbReference>
<name>A0ABT7LNE1_9BURK</name>
<sequence length="332" mass="34500">MNIIKRIRDVIQRILGNRDPSDTLQVTAVGSLRVSGDKAILHLSSGMAFEASLQLDDAVSKFVVRVAHLGGGGSDMTLPVLDHRFDLSDVVKAREFYLETIQSWRQVISAAGTAKVGMRSFLWPFACGAAVVVALAFFFSPGASSNQGAAAAAASMSLADTGAALARQQAQTSAAAPGAGAKQQQAVLSDEEAKKVASAGRVLVREGKKMLVAFSDPNCPSCRDLDMQASRFDGNTGLTVIPVAYKEGSRDLAASILCSTNPGKAWADYMQAGKRPGNGPCDKGLALVDANKVLFEQIGGTATPTLVAPNGTLAAGAADTPVLVAWVAGHSR</sequence>
<comment type="caution">
    <text evidence="3">The sequence shown here is derived from an EMBL/GenBank/DDBJ whole genome shotgun (WGS) entry which is preliminary data.</text>
</comment>
<keyword evidence="1" id="KW-1133">Transmembrane helix</keyword>
<dbReference type="EMBL" id="JASVDS010000008">
    <property type="protein sequence ID" value="MDL5034386.1"/>
    <property type="molecule type" value="Genomic_DNA"/>
</dbReference>
<keyword evidence="1" id="KW-0472">Membrane</keyword>
<evidence type="ECO:0000313" key="3">
    <source>
        <dbReference type="EMBL" id="MDL5034386.1"/>
    </source>
</evidence>
<dbReference type="Pfam" id="PF13098">
    <property type="entry name" value="Thioredoxin_2"/>
    <property type="match status" value="1"/>
</dbReference>